<evidence type="ECO:0000256" key="5">
    <source>
        <dbReference type="ARBA" id="ARBA00022833"/>
    </source>
</evidence>
<evidence type="ECO:0000256" key="4">
    <source>
        <dbReference type="ARBA" id="ARBA00022771"/>
    </source>
</evidence>
<protein>
    <submittedName>
        <fullName evidence="11">Zinc finger protein 773-like</fullName>
    </submittedName>
</protein>
<keyword evidence="2" id="KW-0479">Metal-binding</keyword>
<dbReference type="KEGG" id="dle:111171214"/>
<dbReference type="SUPFAM" id="SSF57667">
    <property type="entry name" value="beta-beta-alpha zinc fingers"/>
    <property type="match status" value="2"/>
</dbReference>
<evidence type="ECO:0000256" key="7">
    <source>
        <dbReference type="PROSITE-ProRule" id="PRU00042"/>
    </source>
</evidence>
<dbReference type="Gene3D" id="3.30.160.60">
    <property type="entry name" value="Classic Zinc Finger"/>
    <property type="match status" value="2"/>
</dbReference>
<dbReference type="GO" id="GO:0005634">
    <property type="term" value="C:nucleus"/>
    <property type="evidence" value="ECO:0007669"/>
    <property type="project" value="UniProtKB-SubCell"/>
</dbReference>
<evidence type="ECO:0000256" key="1">
    <source>
        <dbReference type="ARBA" id="ARBA00004123"/>
    </source>
</evidence>
<dbReference type="FunFam" id="3.30.160.60:FF:002343">
    <property type="entry name" value="Zinc finger protein 33A"/>
    <property type="match status" value="1"/>
</dbReference>
<feature type="domain" description="C2H2-type" evidence="9">
    <location>
        <begin position="339"/>
        <end position="357"/>
    </location>
</feature>
<evidence type="ECO:0000256" key="8">
    <source>
        <dbReference type="SAM" id="MobiDB-lite"/>
    </source>
</evidence>
<dbReference type="GO" id="GO:0000978">
    <property type="term" value="F:RNA polymerase II cis-regulatory region sequence-specific DNA binding"/>
    <property type="evidence" value="ECO:0007669"/>
    <property type="project" value="TreeGrafter"/>
</dbReference>
<accession>A0A7F8K7H1</accession>
<gene>
    <name evidence="11" type="primary">LOC111171214</name>
</gene>
<dbReference type="FunFam" id="3.30.160.60:FF:000446">
    <property type="entry name" value="Zinc finger protein"/>
    <property type="match status" value="1"/>
</dbReference>
<sequence length="357" mass="39971">MTAITKATVPTLVSPLPVPSPEHTEIQRALGKTSPGDRYGPSEAPLTGQEGRLPYQMPTVNLMGRSWENGTVLGFPATRKTLSPPTKSVAQHPKEPCLKTQVAQGRATGELLPDSHSDILLQDYPIGVRLQDFATNVLLRDHHTDVLLSSDILASHRSLSSSQREHASEDAPAFQVVPYDLNHEVEDKEIPSEQNVSVEVPQINISKEDLSTQKAYPYERCSLYLKSALHVGEDLGTNPGQKLCGVGVKLYQHIAEKLFRKDVDKAFMKSCTRLAQHQRVPTGEKPYQCSECGKTFSYKHVQHWRVPTREKPYQRSECGITFSYKHIQHWRVPTGERRYKCSECGKAFNNKPTLVGH</sequence>
<proteinExistence type="predicted"/>
<dbReference type="GO" id="GO:0008270">
    <property type="term" value="F:zinc ion binding"/>
    <property type="evidence" value="ECO:0007669"/>
    <property type="project" value="UniProtKB-KW"/>
</dbReference>
<name>A0A7F8K7H1_DELLE</name>
<dbReference type="InterPro" id="IPR036236">
    <property type="entry name" value="Znf_C2H2_sf"/>
</dbReference>
<evidence type="ECO:0000256" key="2">
    <source>
        <dbReference type="ARBA" id="ARBA00022723"/>
    </source>
</evidence>
<evidence type="ECO:0000259" key="9">
    <source>
        <dbReference type="PROSITE" id="PS50157"/>
    </source>
</evidence>
<dbReference type="GeneID" id="111171214"/>
<evidence type="ECO:0000256" key="3">
    <source>
        <dbReference type="ARBA" id="ARBA00022737"/>
    </source>
</evidence>
<evidence type="ECO:0000256" key="6">
    <source>
        <dbReference type="ARBA" id="ARBA00023242"/>
    </source>
</evidence>
<dbReference type="PANTHER" id="PTHR23226">
    <property type="entry name" value="ZINC FINGER AND SCAN DOMAIN-CONTAINING"/>
    <property type="match status" value="1"/>
</dbReference>
<dbReference type="PROSITE" id="PS50157">
    <property type="entry name" value="ZINC_FINGER_C2H2_2"/>
    <property type="match status" value="2"/>
</dbReference>
<evidence type="ECO:0000313" key="10">
    <source>
        <dbReference type="Proteomes" id="UP000248483"/>
    </source>
</evidence>
<feature type="domain" description="C2H2-type" evidence="9">
    <location>
        <begin position="287"/>
        <end position="312"/>
    </location>
</feature>
<feature type="region of interest" description="Disordered" evidence="8">
    <location>
        <begin position="1"/>
        <end position="52"/>
    </location>
</feature>
<keyword evidence="3" id="KW-0677">Repeat</keyword>
<keyword evidence="4 7" id="KW-0863">Zinc-finger</keyword>
<dbReference type="InterPro" id="IPR013087">
    <property type="entry name" value="Znf_C2H2_type"/>
</dbReference>
<keyword evidence="10" id="KW-1185">Reference proteome</keyword>
<dbReference type="InParanoid" id="A0A7F8K7H1"/>
<dbReference type="RefSeq" id="XP_030616068.1">
    <property type="nucleotide sequence ID" value="XM_030760208.1"/>
</dbReference>
<dbReference type="GO" id="GO:0000981">
    <property type="term" value="F:DNA-binding transcription factor activity, RNA polymerase II-specific"/>
    <property type="evidence" value="ECO:0007669"/>
    <property type="project" value="TreeGrafter"/>
</dbReference>
<dbReference type="Proteomes" id="UP000248483">
    <property type="component" value="Unplaced"/>
</dbReference>
<comment type="subcellular location">
    <subcellularLocation>
        <location evidence="1">Nucleus</location>
    </subcellularLocation>
</comment>
<organism evidence="10 11">
    <name type="scientific">Delphinapterus leucas</name>
    <name type="common">Beluga whale</name>
    <dbReference type="NCBI Taxonomy" id="9749"/>
    <lineage>
        <taxon>Eukaryota</taxon>
        <taxon>Metazoa</taxon>
        <taxon>Chordata</taxon>
        <taxon>Craniata</taxon>
        <taxon>Vertebrata</taxon>
        <taxon>Euteleostomi</taxon>
        <taxon>Mammalia</taxon>
        <taxon>Eutheria</taxon>
        <taxon>Laurasiatheria</taxon>
        <taxon>Artiodactyla</taxon>
        <taxon>Whippomorpha</taxon>
        <taxon>Cetacea</taxon>
        <taxon>Odontoceti</taxon>
        <taxon>Monodontidae</taxon>
        <taxon>Delphinapterus</taxon>
    </lineage>
</organism>
<keyword evidence="6" id="KW-0539">Nucleus</keyword>
<dbReference type="AlphaFoldDB" id="A0A7F8K7H1"/>
<dbReference type="PANTHER" id="PTHR23226:SF366">
    <property type="entry name" value="ZINC FINGER PROTEIN ZFP2"/>
    <property type="match status" value="1"/>
</dbReference>
<keyword evidence="5" id="KW-0862">Zinc</keyword>
<reference evidence="11" key="1">
    <citation type="submission" date="2025-08" db="UniProtKB">
        <authorList>
            <consortium name="RefSeq"/>
        </authorList>
    </citation>
    <scope>IDENTIFICATION</scope>
    <source>
        <tissue evidence="11">Blood</tissue>
    </source>
</reference>
<evidence type="ECO:0000313" key="11">
    <source>
        <dbReference type="RefSeq" id="XP_030616068.1"/>
    </source>
</evidence>